<proteinExistence type="predicted"/>
<evidence type="ECO:0000313" key="1">
    <source>
        <dbReference type="EMBL" id="SVC17849.1"/>
    </source>
</evidence>
<reference evidence="1" key="1">
    <citation type="submission" date="2018-05" db="EMBL/GenBank/DDBJ databases">
        <authorList>
            <person name="Lanie J.A."/>
            <person name="Ng W.-L."/>
            <person name="Kazmierczak K.M."/>
            <person name="Andrzejewski T.M."/>
            <person name="Davidsen T.M."/>
            <person name="Wayne K.J."/>
            <person name="Tettelin H."/>
            <person name="Glass J.I."/>
            <person name="Rusch D."/>
            <person name="Podicherti R."/>
            <person name="Tsui H.-C.T."/>
            <person name="Winkler M.E."/>
        </authorList>
    </citation>
    <scope>NUCLEOTIDE SEQUENCE</scope>
</reference>
<dbReference type="EMBL" id="UINC01077589">
    <property type="protein sequence ID" value="SVC17849.1"/>
    <property type="molecule type" value="Genomic_DNA"/>
</dbReference>
<name>A0A382K186_9ZZZZ</name>
<gene>
    <name evidence="1" type="ORF">METZ01_LOCUS270703</name>
</gene>
<organism evidence="1">
    <name type="scientific">marine metagenome</name>
    <dbReference type="NCBI Taxonomy" id="408172"/>
    <lineage>
        <taxon>unclassified sequences</taxon>
        <taxon>metagenomes</taxon>
        <taxon>ecological metagenomes</taxon>
    </lineage>
</organism>
<protein>
    <recommendedName>
        <fullName evidence="2">6-phosphogluconate dehydrogenase NADP-binding domain-containing protein</fullName>
    </recommendedName>
</protein>
<sequence length="30" mass="3086">MAVETVAIMSPGDMGHSVGRALRESGLDVV</sequence>
<accession>A0A382K186</accession>
<dbReference type="AlphaFoldDB" id="A0A382K186"/>
<evidence type="ECO:0008006" key="2">
    <source>
        <dbReference type="Google" id="ProtNLM"/>
    </source>
</evidence>
<feature type="non-terminal residue" evidence="1">
    <location>
        <position position="30"/>
    </location>
</feature>